<gene>
    <name evidence="1" type="ORF">QUG98_10315</name>
</gene>
<evidence type="ECO:0000313" key="1">
    <source>
        <dbReference type="EMBL" id="MDM7888847.1"/>
    </source>
</evidence>
<dbReference type="Proteomes" id="UP001235720">
    <property type="component" value="Unassembled WGS sequence"/>
</dbReference>
<evidence type="ECO:0000313" key="2">
    <source>
        <dbReference type="Proteomes" id="UP001235720"/>
    </source>
</evidence>
<protein>
    <recommendedName>
        <fullName evidence="3">Hemagglutinin</fullName>
    </recommendedName>
</protein>
<keyword evidence="2" id="KW-1185">Reference proteome</keyword>
<dbReference type="RefSeq" id="WP_289470441.1">
    <property type="nucleotide sequence ID" value="NZ_JAUCMM010000006.1"/>
</dbReference>
<comment type="caution">
    <text evidence="1">The sequence shown here is derived from an EMBL/GenBank/DDBJ whole genome shotgun (WGS) entry which is preliminary data.</text>
</comment>
<reference evidence="1 2" key="1">
    <citation type="submission" date="2023-06" db="EMBL/GenBank/DDBJ databases">
        <authorList>
            <person name="Feng G."/>
            <person name="Li J."/>
            <person name="Zhu H."/>
        </authorList>
    </citation>
    <scope>NUCLEOTIDE SEQUENCE [LARGE SCALE GENOMIC DNA]</scope>
    <source>
        <strain evidence="1 2">RHCJP20</strain>
    </source>
</reference>
<organism evidence="1 2">
    <name type="scientific">Curtobacterium subtropicum</name>
    <dbReference type="NCBI Taxonomy" id="3055138"/>
    <lineage>
        <taxon>Bacteria</taxon>
        <taxon>Bacillati</taxon>
        <taxon>Actinomycetota</taxon>
        <taxon>Actinomycetes</taxon>
        <taxon>Micrococcales</taxon>
        <taxon>Microbacteriaceae</taxon>
        <taxon>Curtobacterium</taxon>
    </lineage>
</organism>
<dbReference type="EMBL" id="JAUCMM010000006">
    <property type="protein sequence ID" value="MDM7888847.1"/>
    <property type="molecule type" value="Genomic_DNA"/>
</dbReference>
<name>A0ABT7TGY1_9MICO</name>
<proteinExistence type="predicted"/>
<evidence type="ECO:0008006" key="3">
    <source>
        <dbReference type="Google" id="ProtNLM"/>
    </source>
</evidence>
<sequence>MAALLRSIWFRGAIALALVATVVGGLVAVQSNSAGAATFQAGNIISDANFYNANAMSEAEIQAFLNANEPSCGNGNCLRLKRTNTTSRGADAMCAAYQGAANELTSTIIYKVQRSCSISAKALLVILQKEQSLVTMSAPSDARLDRAMGYACPDNTAKPGWCDPAYAGLYNQIYLAAWQLKRYGNPPGTSNYFTWYPIGVPSAVRFNPNAACGSSQVTVQNKATAALYYYTPYQPNANVLAGRSDSACGAYGNLNFFNYYQNWFGSPTGASQPFGNVEAVTAGLGSVNVSGWAIDPDAPTTPIQVHVYIDGVGAGAITANQGRPDVGAAYPSNGPNHGFNATFGIAGGQHQVCLFFIDSQGGPNTSAGCRTVQVPTGNPYGNVEEVSVSGNTATISGWAIDPDKAGPITVDVYANGIGQHTAANLDRPDVGQANPLYGSAHGFRATFTLTPGSWNICAFGINEGGGTANTVLGCKTVTVVAPTGNSPVVSWEEATPTATGIKVSGWAFDADSAQPVQLKFRIGGTTSTVTTSLQRPDVQAAYPKANATAGFNVTLPAAAGAQTICGTVVNIGSGADRDMGCRSVTVPQPVKDTGAAPTGNLELLAPAVGGIRVAGWVYDSDTPTQPVTVTATIGGTTTKITANGNRPDVGVVHPGTGSSHGFDAVVPAPTGASQICISAVNTGTGPNTPMGCATLTVTDAGSKPVGSLEGVTGVVGGVRVTGWAFDPDTTSPIAVRATVAGKSTSVVTDVARTDVQARNAQAGATSGFAATIPTAAGKQEVCLTAVNNAAGGDTDLGCRTVTVPVDPGTVPRGDVNSVTGVAGGIAIRGWAFDQDTPSTAITVQATVGSTTVPVTADVDRPDVGAAYPALGAAHGFGATVPAASGSQRICLTAVNTGSGGNTSLGCFAVTVP</sequence>
<accession>A0ABT7TGY1</accession>